<accession>A0A1B2EW66</accession>
<dbReference type="EMBL" id="CP016619">
    <property type="protein sequence ID" value="ANY84197.1"/>
    <property type="molecule type" value="Genomic_DNA"/>
</dbReference>
<reference evidence="1" key="1">
    <citation type="submission" date="2016-07" db="EMBL/GenBank/DDBJ databases">
        <title>Microvirga ossetica sp. nov. a new species of rhizobia isolated from root nodules of the legume species Vicia alpestris Steven originated from North Ossetia region in the Caucasus.</title>
        <authorList>
            <person name="Safronova V.I."/>
            <person name="Kuznetsova I.G."/>
            <person name="Sazanova A.L."/>
            <person name="Belimov A."/>
            <person name="Andronov E."/>
            <person name="Osledkin Y.S."/>
            <person name="Onishchuk O.P."/>
            <person name="Kurchak O.N."/>
            <person name="Shaposhnikov A.I."/>
            <person name="Willems A."/>
            <person name="Tikhonovich I.A."/>
        </authorList>
    </citation>
    <scope>NUCLEOTIDE SEQUENCE [LARGE SCALE GENOMIC DNA]</scope>
    <source>
        <strain evidence="1">V5/3M</strain>
        <plasmid evidence="1">unnamed2</plasmid>
    </source>
</reference>
<dbReference type="RefSeq" id="WP_099515124.1">
    <property type="nucleotide sequence ID" value="NZ_CP016619.1"/>
</dbReference>
<dbReference type="KEGG" id="moc:BB934_38820"/>
<dbReference type="AlphaFoldDB" id="A0A1B2EW66"/>
<sequence>MAATAIAISAGRALSFLETTASLTVEKTLAAMQEASSIAYRPPGENISEHVGTIRNFVWGHYDDLE</sequence>
<name>A0A1B2EW66_9HYPH</name>
<gene>
    <name evidence="1" type="ORF">BB934_38820</name>
</gene>
<geneLocation type="plasmid" evidence="1">
    <name>unnamed2</name>
</geneLocation>
<proteinExistence type="predicted"/>
<evidence type="ECO:0000313" key="1">
    <source>
        <dbReference type="EMBL" id="ANY84197.1"/>
    </source>
</evidence>
<protein>
    <submittedName>
        <fullName evidence="1">Uncharacterized protein</fullName>
    </submittedName>
</protein>
<keyword evidence="1" id="KW-0614">Plasmid</keyword>
<organism evidence="1">
    <name type="scientific">Microvirga ossetica</name>
    <dbReference type="NCBI Taxonomy" id="1882682"/>
    <lineage>
        <taxon>Bacteria</taxon>
        <taxon>Pseudomonadati</taxon>
        <taxon>Pseudomonadota</taxon>
        <taxon>Alphaproteobacteria</taxon>
        <taxon>Hyphomicrobiales</taxon>
        <taxon>Methylobacteriaceae</taxon>
        <taxon>Microvirga</taxon>
    </lineage>
</organism>